<keyword evidence="5 10" id="KW-0443">Lipid metabolism</keyword>
<name>A0ABV6C3L9_9ACTN</name>
<dbReference type="PANTHER" id="PTHR30100:SF1">
    <property type="entry name" value="PHOSPHATE ACYLTRANSFERASE"/>
    <property type="match status" value="1"/>
</dbReference>
<dbReference type="Gene3D" id="3.40.718.10">
    <property type="entry name" value="Isopropylmalate Dehydrogenase"/>
    <property type="match status" value="1"/>
</dbReference>
<comment type="subcellular location">
    <subcellularLocation>
        <location evidence="10">Cytoplasm</location>
    </subcellularLocation>
    <text evidence="10">Associated with the membrane possibly through PlsY.</text>
</comment>
<keyword evidence="11" id="KW-0012">Acyltransferase</keyword>
<dbReference type="NCBIfam" id="TIGR00182">
    <property type="entry name" value="plsX"/>
    <property type="match status" value="1"/>
</dbReference>
<protein>
    <recommendedName>
        <fullName evidence="8 10">Phosphate acyltransferase</fullName>
        <ecNumber evidence="8 10">2.3.1.274</ecNumber>
    </recommendedName>
    <alternativeName>
        <fullName evidence="10">Acyl-ACP phosphotransacylase</fullName>
    </alternativeName>
    <alternativeName>
        <fullName evidence="10">Acyl-[acyl-carrier-protein]--phosphate acyltransferase</fullName>
    </alternativeName>
    <alternativeName>
        <fullName evidence="10">Phosphate-acyl-ACP acyltransferase</fullName>
    </alternativeName>
</protein>
<evidence type="ECO:0000256" key="7">
    <source>
        <dbReference type="ARBA" id="ARBA00023264"/>
    </source>
</evidence>
<dbReference type="InterPro" id="IPR003664">
    <property type="entry name" value="FA_synthesis"/>
</dbReference>
<dbReference type="RefSeq" id="WP_248108995.1">
    <property type="nucleotide sequence ID" value="NZ_JAKHEX010000023.1"/>
</dbReference>
<comment type="function">
    <text evidence="10">Catalyzes the reversible formation of acyl-phosphate (acyl-PO(4)) from acyl-[acyl-carrier-protein] (acyl-ACP). This enzyme utilizes acyl-ACP as fatty acyl donor, but not acyl-CoA.</text>
</comment>
<evidence type="ECO:0000256" key="1">
    <source>
        <dbReference type="ARBA" id="ARBA00001232"/>
    </source>
</evidence>
<evidence type="ECO:0000313" key="12">
    <source>
        <dbReference type="Proteomes" id="UP001589788"/>
    </source>
</evidence>
<organism evidence="11 12">
    <name type="scientific">Aciditerrimonas ferrireducens</name>
    <dbReference type="NCBI Taxonomy" id="667306"/>
    <lineage>
        <taxon>Bacteria</taxon>
        <taxon>Bacillati</taxon>
        <taxon>Actinomycetota</taxon>
        <taxon>Acidimicrobiia</taxon>
        <taxon>Acidimicrobiales</taxon>
        <taxon>Acidimicrobiaceae</taxon>
        <taxon>Aciditerrimonas</taxon>
    </lineage>
</organism>
<dbReference type="SUPFAM" id="SSF53659">
    <property type="entry name" value="Isocitrate/Isopropylmalate dehydrogenase-like"/>
    <property type="match status" value="1"/>
</dbReference>
<evidence type="ECO:0000256" key="9">
    <source>
        <dbReference type="ARBA" id="ARBA00046608"/>
    </source>
</evidence>
<keyword evidence="3 10" id="KW-0444">Lipid biosynthesis</keyword>
<evidence type="ECO:0000256" key="10">
    <source>
        <dbReference type="HAMAP-Rule" id="MF_00019"/>
    </source>
</evidence>
<keyword evidence="12" id="KW-1185">Reference proteome</keyword>
<dbReference type="InterPro" id="IPR012281">
    <property type="entry name" value="Phospholipid_synth_PlsX-like"/>
</dbReference>
<evidence type="ECO:0000256" key="8">
    <source>
        <dbReference type="ARBA" id="ARBA00024069"/>
    </source>
</evidence>
<dbReference type="PANTHER" id="PTHR30100">
    <property type="entry name" value="FATTY ACID/PHOSPHOLIPID SYNTHESIS PROTEIN PLSX"/>
    <property type="match status" value="1"/>
</dbReference>
<dbReference type="EMBL" id="JBHLYQ010000088">
    <property type="protein sequence ID" value="MFC0082305.1"/>
    <property type="molecule type" value="Genomic_DNA"/>
</dbReference>
<sequence>MAEGRLPVVVDALGGDHAPAAVVAGARRAVDELGIPVVLVGPPELVGDTAGLELWPCSEVVAMDEDPGRAIRTKKDSSLVRAAEAVRDGRAAAMVSAGNTGATMAAALLRMGRIRGVARPAICTPIPRPGQAPRLLLDAGANAECSPVMLLQFAQMGAALAAVRYGLEDPAVGLLSIGEEPSKGSPLVKEAHGLLAGRSDLRFLGNVEGRDLLGGQSAADVVVTDGFTGNVVLKALEGALRFLSGAVLEAFGADEEAKAAAGVLLPRLAPLVAELDPDNTGGAVLLGVRGVCVISHGSSSDQAILSAIRVAADAADRQLVQRIGQLVAGDQGAEELADALREGPAPLAGR</sequence>
<comment type="similarity">
    <text evidence="10">Belongs to the PlsX family.</text>
</comment>
<dbReference type="Pfam" id="PF02504">
    <property type="entry name" value="FA_synthesis"/>
    <property type="match status" value="1"/>
</dbReference>
<evidence type="ECO:0000256" key="5">
    <source>
        <dbReference type="ARBA" id="ARBA00023098"/>
    </source>
</evidence>
<evidence type="ECO:0000256" key="4">
    <source>
        <dbReference type="ARBA" id="ARBA00022679"/>
    </source>
</evidence>
<accession>A0ABV6C3L9</accession>
<keyword evidence="6 10" id="KW-0594">Phospholipid biosynthesis</keyword>
<keyword evidence="2 10" id="KW-0963">Cytoplasm</keyword>
<keyword evidence="7 10" id="KW-1208">Phospholipid metabolism</keyword>
<proteinExistence type="inferred from homology"/>
<gene>
    <name evidence="10 11" type="primary">plsX</name>
    <name evidence="11" type="ORF">ACFFRE_09135</name>
</gene>
<dbReference type="HAMAP" id="MF_00019">
    <property type="entry name" value="PlsX"/>
    <property type="match status" value="1"/>
</dbReference>
<evidence type="ECO:0000256" key="2">
    <source>
        <dbReference type="ARBA" id="ARBA00022490"/>
    </source>
</evidence>
<reference evidence="11 12" key="1">
    <citation type="submission" date="2024-09" db="EMBL/GenBank/DDBJ databases">
        <authorList>
            <person name="Sun Q."/>
            <person name="Mori K."/>
        </authorList>
    </citation>
    <scope>NUCLEOTIDE SEQUENCE [LARGE SCALE GENOMIC DNA]</scope>
    <source>
        <strain evidence="11 12">JCM 15389</strain>
    </source>
</reference>
<evidence type="ECO:0000256" key="3">
    <source>
        <dbReference type="ARBA" id="ARBA00022516"/>
    </source>
</evidence>
<comment type="catalytic activity">
    <reaction evidence="1 10">
        <text>a fatty acyl-[ACP] + phosphate = an acyl phosphate + holo-[ACP]</text>
        <dbReference type="Rhea" id="RHEA:42292"/>
        <dbReference type="Rhea" id="RHEA-COMP:9685"/>
        <dbReference type="Rhea" id="RHEA-COMP:14125"/>
        <dbReference type="ChEBI" id="CHEBI:43474"/>
        <dbReference type="ChEBI" id="CHEBI:59918"/>
        <dbReference type="ChEBI" id="CHEBI:64479"/>
        <dbReference type="ChEBI" id="CHEBI:138651"/>
        <dbReference type="EC" id="2.3.1.274"/>
    </reaction>
</comment>
<comment type="subunit">
    <text evidence="9 10">Homodimer. Probably interacts with PlsY.</text>
</comment>
<dbReference type="EC" id="2.3.1.274" evidence="8 10"/>
<dbReference type="GO" id="GO:0043811">
    <property type="term" value="F:phosphate:acyl-[acyl carrier protein] acyltransferase activity"/>
    <property type="evidence" value="ECO:0007669"/>
    <property type="project" value="UniProtKB-EC"/>
</dbReference>
<evidence type="ECO:0000313" key="11">
    <source>
        <dbReference type="EMBL" id="MFC0082305.1"/>
    </source>
</evidence>
<keyword evidence="4 10" id="KW-0808">Transferase</keyword>
<comment type="pathway">
    <text evidence="10">Lipid metabolism; phospholipid metabolism.</text>
</comment>
<comment type="caution">
    <text evidence="11">The sequence shown here is derived from an EMBL/GenBank/DDBJ whole genome shotgun (WGS) entry which is preliminary data.</text>
</comment>
<evidence type="ECO:0000256" key="6">
    <source>
        <dbReference type="ARBA" id="ARBA00023209"/>
    </source>
</evidence>
<dbReference type="Proteomes" id="UP001589788">
    <property type="component" value="Unassembled WGS sequence"/>
</dbReference>
<dbReference type="PIRSF" id="PIRSF002465">
    <property type="entry name" value="Phsphlp_syn_PlsX"/>
    <property type="match status" value="1"/>
</dbReference>